<dbReference type="InterPro" id="IPR017441">
    <property type="entry name" value="Protein_kinase_ATP_BS"/>
</dbReference>
<dbReference type="OrthoDB" id="74764at2759"/>
<dbReference type="Gene3D" id="3.30.200.20">
    <property type="entry name" value="Phosphorylase Kinase, domain 1"/>
    <property type="match status" value="1"/>
</dbReference>
<dbReference type="PANTHER" id="PTHR24347">
    <property type="entry name" value="SERINE/THREONINE-PROTEIN KINASE"/>
    <property type="match status" value="1"/>
</dbReference>
<name>A0A376B796_9ASCO</name>
<dbReference type="InterPro" id="IPR000253">
    <property type="entry name" value="FHA_dom"/>
</dbReference>
<evidence type="ECO:0000259" key="6">
    <source>
        <dbReference type="PROSITE" id="PS50006"/>
    </source>
</evidence>
<comment type="similarity">
    <text evidence="1">Belongs to the protein kinase superfamily. CAMK Ser/Thr protein kinase family. CHEK2 subfamily.</text>
</comment>
<dbReference type="Gene3D" id="2.60.200.20">
    <property type="match status" value="1"/>
</dbReference>
<evidence type="ECO:0000313" key="9">
    <source>
        <dbReference type="Proteomes" id="UP000262825"/>
    </source>
</evidence>
<dbReference type="AlphaFoldDB" id="A0A376B796"/>
<reference evidence="9" key="1">
    <citation type="submission" date="2018-06" db="EMBL/GenBank/DDBJ databases">
        <authorList>
            <person name="Guldener U."/>
        </authorList>
    </citation>
    <scope>NUCLEOTIDE SEQUENCE [LARGE SCALE GENOMIC DNA]</scope>
    <source>
        <strain evidence="9">UTAD17</strain>
    </source>
</reference>
<feature type="domain" description="Protein kinase" evidence="7">
    <location>
        <begin position="156"/>
        <end position="439"/>
    </location>
</feature>
<evidence type="ECO:0000313" key="8">
    <source>
        <dbReference type="EMBL" id="SSD60567.1"/>
    </source>
</evidence>
<evidence type="ECO:0000256" key="2">
    <source>
        <dbReference type="ARBA" id="ARBA00022741"/>
    </source>
</evidence>
<dbReference type="SUPFAM" id="SSF56112">
    <property type="entry name" value="Protein kinase-like (PK-like)"/>
    <property type="match status" value="1"/>
</dbReference>
<accession>A0A376B796</accession>
<dbReference type="SMART" id="SM00220">
    <property type="entry name" value="S_TKc"/>
    <property type="match status" value="1"/>
</dbReference>
<evidence type="ECO:0000259" key="7">
    <source>
        <dbReference type="PROSITE" id="PS50011"/>
    </source>
</evidence>
<gene>
    <name evidence="8" type="ORF">SCODWIG_02328</name>
</gene>
<dbReference type="GO" id="GO:0005524">
    <property type="term" value="F:ATP binding"/>
    <property type="evidence" value="ECO:0007669"/>
    <property type="project" value="UniProtKB-UniRule"/>
</dbReference>
<dbReference type="PROSITE" id="PS50011">
    <property type="entry name" value="PROTEIN_KINASE_DOM"/>
    <property type="match status" value="1"/>
</dbReference>
<keyword evidence="2 4" id="KW-0547">Nucleotide-binding</keyword>
<evidence type="ECO:0000256" key="1">
    <source>
        <dbReference type="ARBA" id="ARBA00005575"/>
    </source>
</evidence>
<dbReference type="PROSITE" id="PS50006">
    <property type="entry name" value="FHA_DOMAIN"/>
    <property type="match status" value="1"/>
</dbReference>
<feature type="binding site" evidence="4">
    <location>
        <position position="189"/>
    </location>
    <ligand>
        <name>ATP</name>
        <dbReference type="ChEBI" id="CHEBI:30616"/>
    </ligand>
</feature>
<dbReference type="SUPFAM" id="SSF49879">
    <property type="entry name" value="SMAD/FHA domain"/>
    <property type="match status" value="1"/>
</dbReference>
<keyword evidence="3 4" id="KW-0067">ATP-binding</keyword>
<dbReference type="InterPro" id="IPR008271">
    <property type="entry name" value="Ser/Thr_kinase_AS"/>
</dbReference>
<organism evidence="8 9">
    <name type="scientific">Saccharomycodes ludwigii</name>
    <dbReference type="NCBI Taxonomy" id="36035"/>
    <lineage>
        <taxon>Eukaryota</taxon>
        <taxon>Fungi</taxon>
        <taxon>Dikarya</taxon>
        <taxon>Ascomycota</taxon>
        <taxon>Saccharomycotina</taxon>
        <taxon>Saccharomycetes</taxon>
        <taxon>Saccharomycodales</taxon>
        <taxon>Saccharomycodaceae</taxon>
        <taxon>Saccharomycodes</taxon>
    </lineage>
</organism>
<protein>
    <submittedName>
        <fullName evidence="8">Related to Meiosis-specific serine/threonine-protein kinase MEK1</fullName>
    </submittedName>
</protein>
<dbReference type="InterPro" id="IPR011009">
    <property type="entry name" value="Kinase-like_dom_sf"/>
</dbReference>
<keyword evidence="9" id="KW-1185">Reference proteome</keyword>
<dbReference type="InterPro" id="IPR000719">
    <property type="entry name" value="Prot_kinase_dom"/>
</dbReference>
<dbReference type="EMBL" id="UFAJ01000389">
    <property type="protein sequence ID" value="SSD60567.1"/>
    <property type="molecule type" value="Genomic_DNA"/>
</dbReference>
<feature type="domain" description="FHA" evidence="6">
    <location>
        <begin position="31"/>
        <end position="81"/>
    </location>
</feature>
<evidence type="ECO:0000256" key="5">
    <source>
        <dbReference type="RuleBase" id="RU000304"/>
    </source>
</evidence>
<proteinExistence type="inferred from homology"/>
<dbReference type="VEuPathDB" id="FungiDB:SCODWIG_02328"/>
<keyword evidence="8" id="KW-0808">Transferase</keyword>
<dbReference type="Pfam" id="PF00498">
    <property type="entry name" value="FHA"/>
    <property type="match status" value="1"/>
</dbReference>
<dbReference type="PROSITE" id="PS00107">
    <property type="entry name" value="PROTEIN_KINASE_ATP"/>
    <property type="match status" value="1"/>
</dbReference>
<dbReference type="SMART" id="SM00240">
    <property type="entry name" value="FHA"/>
    <property type="match status" value="1"/>
</dbReference>
<evidence type="ECO:0000256" key="4">
    <source>
        <dbReference type="PROSITE-ProRule" id="PRU10141"/>
    </source>
</evidence>
<dbReference type="Gene3D" id="1.10.510.10">
    <property type="entry name" value="Transferase(Phosphotransferase) domain 1"/>
    <property type="match status" value="1"/>
</dbReference>
<sequence>MILGYLSIYQKDCNTQKFTKSVSPIFKNKQLKIGRNADMCDIVISNPVVSNLHCKVWGVKFDEQSVPNVYLQDVSLNGTIIYEKDKKTAFLINKYQFIMLKNNDESQYISFPKLKNSTYLKFHSLKEYRNDKLIGASLDLFFENLQIEQNIDANWKIVPQIVGSGTFGLVMICERTNSKREEKLFCAVKIVKHKQNIKISKESQILLNLKHPNIINIFSTKTDEYGNIYLFQDLICGGDLFSYLAKGNCLTPLPEDESLIIVYQILMALKYLHSKGVVHRDLKLDNILLRTPEPCTKIVLADFGIAKDIENIRTNRLHTVVGTPEYCAPEVGFRASRSLYKQVSRATTKSIVDEIGYNYKCDLWSLGVVTHIILTGISPFYGDGTEMCIIENVKSGKLNFSLAQWSVVSVHAKNFVSKLLNVNIEERLTSQQALTHLWISKHRVYLEEIYKFKILAEE</sequence>
<evidence type="ECO:0000256" key="3">
    <source>
        <dbReference type="ARBA" id="ARBA00022840"/>
    </source>
</evidence>
<dbReference type="PROSITE" id="PS00108">
    <property type="entry name" value="PROTEIN_KINASE_ST"/>
    <property type="match status" value="1"/>
</dbReference>
<keyword evidence="5" id="KW-0723">Serine/threonine-protein kinase</keyword>
<dbReference type="Pfam" id="PF00069">
    <property type="entry name" value="Pkinase"/>
    <property type="match status" value="1"/>
</dbReference>
<keyword evidence="8" id="KW-0418">Kinase</keyword>
<dbReference type="GO" id="GO:0004674">
    <property type="term" value="F:protein serine/threonine kinase activity"/>
    <property type="evidence" value="ECO:0007669"/>
    <property type="project" value="UniProtKB-KW"/>
</dbReference>
<dbReference type="InterPro" id="IPR008984">
    <property type="entry name" value="SMAD_FHA_dom_sf"/>
</dbReference>
<dbReference type="Proteomes" id="UP000262825">
    <property type="component" value="Unassembled WGS sequence"/>
</dbReference>